<evidence type="ECO:0000313" key="17">
    <source>
        <dbReference type="EMBL" id="CAB3743252.1"/>
    </source>
</evidence>
<feature type="coiled-coil region" evidence="12">
    <location>
        <begin position="470"/>
        <end position="508"/>
    </location>
</feature>
<comment type="similarity">
    <text evidence="10">Belongs to the methyl-accepting chemotaxis (MCP) protein family.</text>
</comment>
<evidence type="ECO:0000256" key="13">
    <source>
        <dbReference type="SAM" id="MobiDB-lite"/>
    </source>
</evidence>
<dbReference type="Pfam" id="PF00015">
    <property type="entry name" value="MCPsignal"/>
    <property type="match status" value="1"/>
</dbReference>
<dbReference type="PRINTS" id="PR00260">
    <property type="entry name" value="CHEMTRNSDUCR"/>
</dbReference>
<dbReference type="SUPFAM" id="SSF47170">
    <property type="entry name" value="Aspartate receptor, ligand-binding domain"/>
    <property type="match status" value="1"/>
</dbReference>
<comment type="subcellular location">
    <subcellularLocation>
        <location evidence="1">Cell inner membrane</location>
        <topology evidence="1">Multi-pass membrane protein</topology>
    </subcellularLocation>
</comment>
<feature type="coiled-coil region" evidence="12">
    <location>
        <begin position="289"/>
        <end position="323"/>
    </location>
</feature>
<keyword evidence="4" id="KW-0145">Chemotaxis</keyword>
<dbReference type="Gene3D" id="1.20.120.30">
    <property type="entry name" value="Aspartate receptor, ligand-binding domain"/>
    <property type="match status" value="1"/>
</dbReference>
<evidence type="ECO:0000256" key="5">
    <source>
        <dbReference type="ARBA" id="ARBA00022519"/>
    </source>
</evidence>
<evidence type="ECO:0000259" key="16">
    <source>
        <dbReference type="PROSITE" id="PS50885"/>
    </source>
</evidence>
<dbReference type="CDD" id="cd06225">
    <property type="entry name" value="HAMP"/>
    <property type="match status" value="1"/>
</dbReference>
<evidence type="ECO:0000256" key="2">
    <source>
        <dbReference type="ARBA" id="ARBA00022475"/>
    </source>
</evidence>
<keyword evidence="6 14" id="KW-0812">Transmembrane</keyword>
<feature type="region of interest" description="Disordered" evidence="13">
    <location>
        <begin position="533"/>
        <end position="631"/>
    </location>
</feature>
<keyword evidence="12" id="KW-0175">Coiled coil</keyword>
<dbReference type="GO" id="GO:0007165">
    <property type="term" value="P:signal transduction"/>
    <property type="evidence" value="ECO:0007669"/>
    <property type="project" value="UniProtKB-KW"/>
</dbReference>
<keyword evidence="3" id="KW-0488">Methylation</keyword>
<evidence type="ECO:0000256" key="4">
    <source>
        <dbReference type="ARBA" id="ARBA00022500"/>
    </source>
</evidence>
<keyword evidence="7 14" id="KW-1133">Transmembrane helix</keyword>
<evidence type="ECO:0000256" key="8">
    <source>
        <dbReference type="ARBA" id="ARBA00023136"/>
    </source>
</evidence>
<evidence type="ECO:0000256" key="9">
    <source>
        <dbReference type="ARBA" id="ARBA00023224"/>
    </source>
</evidence>
<sequence length="631" mass="66633">MLVNLKVRTCIVLVLLLFTGAMFISNGVAWMGLNSSNDKLEQINNAYSDQAVPLNRAYTVFLRARLLLSTSLMDMQQGKTEQATQQAKRSDGLMQDAFKMMDAFRKTPQLPGTEPLLQAVDAALKEYDSVLKRQSAALASMAIQDYLNLNDAASNVNTKFREAVDAYLGFIDKRTDELAAQAEVDHKISRTVTIALLAIALLLAVGCWVFISRTVLRPLHEASDHFEKISGGDFTGRIEVRSTNEIGQLFAAIKRMQESLTRTVASVRRGVDEINVGSREISAGNTDLSSRTEQQAASLEETAASMEQLASTVKQNADNARQANQLAASASDVAERGGSAVAEVVSTMQGISASSRKISEIVSVIDGIAFQTNILALNAAVEAARAGEQGKGFAVVAGEVRSLAQRSAQAAKEIKGLIEDSVSKVGAGSQQVERAGATMQEIVSSVKRVTDIMGEISAASEEQSSGIDQVNRAVSQMDEVTQQNAALVEEAAAAAGSLQEQAQRLAEAVAVFKINAGGVIDVPARQLAQQRSAPRVAASAPAPEAQAAAPAAPAPKASAEPEPAAAPKPAPAPRLAQPARAKPTANSGATAARPLRRPVVKTSDATDAKPLKPASAAARRAPPADDDWESF</sequence>
<dbReference type="PROSITE" id="PS50885">
    <property type="entry name" value="HAMP"/>
    <property type="match status" value="1"/>
</dbReference>
<dbReference type="CDD" id="cd11386">
    <property type="entry name" value="MCP_signal"/>
    <property type="match status" value="1"/>
</dbReference>
<dbReference type="AlphaFoldDB" id="A0A6S7AUI6"/>
<dbReference type="SMART" id="SM00304">
    <property type="entry name" value="HAMP"/>
    <property type="match status" value="1"/>
</dbReference>
<dbReference type="RefSeq" id="WP_175216630.1">
    <property type="nucleotide sequence ID" value="NZ_CADIJO010000045.1"/>
</dbReference>
<feature type="compositionally biased region" description="Low complexity" evidence="13">
    <location>
        <begin position="611"/>
        <end position="621"/>
    </location>
</feature>
<feature type="transmembrane region" description="Helical" evidence="14">
    <location>
        <begin position="192"/>
        <end position="211"/>
    </location>
</feature>
<dbReference type="InterPro" id="IPR004089">
    <property type="entry name" value="MCPsignal_dom"/>
</dbReference>
<gene>
    <name evidence="17" type="primary">tar_1</name>
    <name evidence="17" type="ORF">LMG3458_06084</name>
</gene>
<organism evidence="17 18">
    <name type="scientific">Achromobacter deleyi</name>
    <dbReference type="NCBI Taxonomy" id="1353891"/>
    <lineage>
        <taxon>Bacteria</taxon>
        <taxon>Pseudomonadati</taxon>
        <taxon>Pseudomonadota</taxon>
        <taxon>Betaproteobacteria</taxon>
        <taxon>Burkholderiales</taxon>
        <taxon>Alcaligenaceae</taxon>
        <taxon>Achromobacter</taxon>
    </lineage>
</organism>
<dbReference type="SUPFAM" id="SSF58104">
    <property type="entry name" value="Methyl-accepting chemotaxis protein (MCP) signaling domain"/>
    <property type="match status" value="1"/>
</dbReference>
<dbReference type="FunFam" id="1.10.287.950:FF:000001">
    <property type="entry name" value="Methyl-accepting chemotaxis sensory transducer"/>
    <property type="match status" value="1"/>
</dbReference>
<proteinExistence type="inferred from homology"/>
<dbReference type="Pfam" id="PF02203">
    <property type="entry name" value="TarH"/>
    <property type="match status" value="1"/>
</dbReference>
<evidence type="ECO:0000256" key="11">
    <source>
        <dbReference type="PROSITE-ProRule" id="PRU00284"/>
    </source>
</evidence>
<accession>A0A6S7AUI6</accession>
<evidence type="ECO:0000256" key="12">
    <source>
        <dbReference type="SAM" id="Coils"/>
    </source>
</evidence>
<reference evidence="17 18" key="1">
    <citation type="submission" date="2020-04" db="EMBL/GenBank/DDBJ databases">
        <authorList>
            <person name="De Canck E."/>
        </authorList>
    </citation>
    <scope>NUCLEOTIDE SEQUENCE [LARGE SCALE GENOMIC DNA]</scope>
    <source>
        <strain evidence="17 18">LMG 3458</strain>
    </source>
</reference>
<keyword evidence="5" id="KW-0997">Cell inner membrane</keyword>
<evidence type="ECO:0000259" key="15">
    <source>
        <dbReference type="PROSITE" id="PS50111"/>
    </source>
</evidence>
<name>A0A6S7AUI6_9BURK</name>
<evidence type="ECO:0000256" key="3">
    <source>
        <dbReference type="ARBA" id="ARBA00022481"/>
    </source>
</evidence>
<evidence type="ECO:0000256" key="1">
    <source>
        <dbReference type="ARBA" id="ARBA00004429"/>
    </source>
</evidence>
<evidence type="ECO:0000256" key="6">
    <source>
        <dbReference type="ARBA" id="ARBA00022692"/>
    </source>
</evidence>
<dbReference type="InterPro" id="IPR003122">
    <property type="entry name" value="Tar_rcpt_lig-bd"/>
</dbReference>
<dbReference type="Proteomes" id="UP000494111">
    <property type="component" value="Unassembled WGS sequence"/>
</dbReference>
<dbReference type="Gene3D" id="1.10.287.950">
    <property type="entry name" value="Methyl-accepting chemotaxis protein"/>
    <property type="match status" value="1"/>
</dbReference>
<evidence type="ECO:0000256" key="14">
    <source>
        <dbReference type="SAM" id="Phobius"/>
    </source>
</evidence>
<dbReference type="GO" id="GO:0005886">
    <property type="term" value="C:plasma membrane"/>
    <property type="evidence" value="ECO:0007669"/>
    <property type="project" value="UniProtKB-SubCell"/>
</dbReference>
<dbReference type="PANTHER" id="PTHR43531">
    <property type="entry name" value="PROTEIN ICFG"/>
    <property type="match status" value="1"/>
</dbReference>
<dbReference type="PANTHER" id="PTHR43531:SF14">
    <property type="entry name" value="METHYL-ACCEPTING CHEMOTAXIS PROTEIN I-RELATED"/>
    <property type="match status" value="1"/>
</dbReference>
<keyword evidence="8 14" id="KW-0472">Membrane</keyword>
<dbReference type="Pfam" id="PF00672">
    <property type="entry name" value="HAMP"/>
    <property type="match status" value="1"/>
</dbReference>
<feature type="domain" description="Methyl-accepting transducer" evidence="15">
    <location>
        <begin position="270"/>
        <end position="499"/>
    </location>
</feature>
<dbReference type="GO" id="GO:0006935">
    <property type="term" value="P:chemotaxis"/>
    <property type="evidence" value="ECO:0007669"/>
    <property type="project" value="UniProtKB-KW"/>
</dbReference>
<dbReference type="PROSITE" id="PS50111">
    <property type="entry name" value="CHEMOTAXIS_TRANSDUC_2"/>
    <property type="match status" value="1"/>
</dbReference>
<feature type="compositionally biased region" description="Low complexity" evidence="13">
    <location>
        <begin position="533"/>
        <end position="563"/>
    </location>
</feature>
<evidence type="ECO:0000256" key="10">
    <source>
        <dbReference type="ARBA" id="ARBA00029447"/>
    </source>
</evidence>
<feature type="domain" description="HAMP" evidence="16">
    <location>
        <begin position="213"/>
        <end position="265"/>
    </location>
</feature>
<evidence type="ECO:0000256" key="7">
    <source>
        <dbReference type="ARBA" id="ARBA00022989"/>
    </source>
</evidence>
<evidence type="ECO:0000313" key="18">
    <source>
        <dbReference type="Proteomes" id="UP000494111"/>
    </source>
</evidence>
<protein>
    <submittedName>
        <fullName evidence="17">Methyl-accepting chemotaxis protein II</fullName>
    </submittedName>
</protein>
<dbReference type="InterPro" id="IPR035440">
    <property type="entry name" value="4HB_MCP_dom_sf"/>
</dbReference>
<dbReference type="EMBL" id="CADIJO010000045">
    <property type="protein sequence ID" value="CAB3743252.1"/>
    <property type="molecule type" value="Genomic_DNA"/>
</dbReference>
<keyword evidence="9 11" id="KW-0807">Transducer</keyword>
<dbReference type="InterPro" id="IPR003660">
    <property type="entry name" value="HAMP_dom"/>
</dbReference>
<dbReference type="GO" id="GO:0004888">
    <property type="term" value="F:transmembrane signaling receptor activity"/>
    <property type="evidence" value="ECO:0007669"/>
    <property type="project" value="InterPro"/>
</dbReference>
<dbReference type="SMART" id="SM00283">
    <property type="entry name" value="MA"/>
    <property type="match status" value="1"/>
</dbReference>
<feature type="compositionally biased region" description="Low complexity" evidence="13">
    <location>
        <begin position="573"/>
        <end position="583"/>
    </location>
</feature>
<dbReference type="InterPro" id="IPR051310">
    <property type="entry name" value="MCP_chemotaxis"/>
</dbReference>
<dbReference type="InterPro" id="IPR004090">
    <property type="entry name" value="Chemotax_Me-accpt_rcpt"/>
</dbReference>
<keyword evidence="2" id="KW-1003">Cell membrane</keyword>